<dbReference type="Proteomes" id="UP001185659">
    <property type="component" value="Unassembled WGS sequence"/>
</dbReference>
<evidence type="ECO:0000313" key="4">
    <source>
        <dbReference type="Proteomes" id="UP001185659"/>
    </source>
</evidence>
<gene>
    <name evidence="3" type="ORF">R2G56_03500</name>
</gene>
<feature type="domain" description="SH3b" evidence="2">
    <location>
        <begin position="155"/>
        <end position="224"/>
    </location>
</feature>
<dbReference type="EMBL" id="JAWLIP010000001">
    <property type="protein sequence ID" value="MDV6225342.1"/>
    <property type="molecule type" value="Genomic_DNA"/>
</dbReference>
<protein>
    <submittedName>
        <fullName evidence="3">SH3 domain-containing protein</fullName>
    </submittedName>
</protein>
<dbReference type="InterPro" id="IPR003646">
    <property type="entry name" value="SH3-like_bac-type"/>
</dbReference>
<reference evidence="3 4" key="1">
    <citation type="submission" date="2023-10" db="EMBL/GenBank/DDBJ databases">
        <authorList>
            <person name="Venkata Ramana C."/>
            <person name="Sasikala C."/>
            <person name="Dhurka M."/>
        </authorList>
    </citation>
    <scope>NUCLEOTIDE SEQUENCE [LARGE SCALE GENOMIC DNA]</scope>
    <source>
        <strain evidence="3 4">KCTC 32151</strain>
    </source>
</reference>
<keyword evidence="4" id="KW-1185">Reference proteome</keyword>
<dbReference type="SMART" id="SM00287">
    <property type="entry name" value="SH3b"/>
    <property type="match status" value="1"/>
</dbReference>
<dbReference type="Gene3D" id="2.30.30.40">
    <property type="entry name" value="SH3 Domains"/>
    <property type="match status" value="1"/>
</dbReference>
<evidence type="ECO:0000256" key="1">
    <source>
        <dbReference type="SAM" id="SignalP"/>
    </source>
</evidence>
<name>A0ABU4AGG1_9HYPH</name>
<organism evidence="3 4">
    <name type="scientific">Nitratireductor aquimarinus</name>
    <dbReference type="NCBI Taxonomy" id="889300"/>
    <lineage>
        <taxon>Bacteria</taxon>
        <taxon>Pseudomonadati</taxon>
        <taxon>Pseudomonadota</taxon>
        <taxon>Alphaproteobacteria</taxon>
        <taxon>Hyphomicrobiales</taxon>
        <taxon>Phyllobacteriaceae</taxon>
        <taxon>Nitratireductor</taxon>
    </lineage>
</organism>
<accession>A0ABU4AGG1</accession>
<sequence>MRILGFVLLVAALGWSPAFAQDLREVRVQFEAGRSGTTINGRIKGYEIVDYVLGARRGQRIAIDLGTDNLANYFNLLPAGSETAIHTGSVAGNEYRGVLPADGDYRIRVYMMRSAARRDEVANYRLSVDIEADGAGSSANPDFADGLSGGPDYWAVSGVARNDLLNVRTAPGTKSAVIGQLANGDRVRNLGCRMVAKSRWCRIGLGGDQSMTGWVNGRYLVEAAGP</sequence>
<keyword evidence="1" id="KW-0732">Signal</keyword>
<proteinExistence type="predicted"/>
<comment type="caution">
    <text evidence="3">The sequence shown here is derived from an EMBL/GenBank/DDBJ whole genome shotgun (WGS) entry which is preliminary data.</text>
</comment>
<dbReference type="Pfam" id="PF08239">
    <property type="entry name" value="SH3_3"/>
    <property type="match status" value="1"/>
</dbReference>
<feature type="signal peptide" evidence="1">
    <location>
        <begin position="1"/>
        <end position="20"/>
    </location>
</feature>
<evidence type="ECO:0000313" key="3">
    <source>
        <dbReference type="EMBL" id="MDV6225342.1"/>
    </source>
</evidence>
<dbReference type="RefSeq" id="WP_317560457.1">
    <property type="nucleotide sequence ID" value="NZ_JAWLIP010000001.1"/>
</dbReference>
<evidence type="ECO:0000259" key="2">
    <source>
        <dbReference type="SMART" id="SM00287"/>
    </source>
</evidence>
<feature type="chain" id="PRO_5045843734" evidence="1">
    <location>
        <begin position="21"/>
        <end position="226"/>
    </location>
</feature>
<dbReference type="Gene3D" id="2.60.120.380">
    <property type="match status" value="1"/>
</dbReference>